<dbReference type="EMBL" id="CM037620">
    <property type="protein sequence ID" value="KAH7995335.1"/>
    <property type="molecule type" value="Genomic_DNA"/>
</dbReference>
<gene>
    <name evidence="1" type="ORF">K3G42_024852</name>
</gene>
<proteinExistence type="predicted"/>
<evidence type="ECO:0000313" key="1">
    <source>
        <dbReference type="EMBL" id="KAH7995335.1"/>
    </source>
</evidence>
<accession>A0ACB8ERW1</accession>
<name>A0ACB8ERW1_9SAUR</name>
<organism evidence="1 2">
    <name type="scientific">Sphaerodactylus townsendi</name>
    <dbReference type="NCBI Taxonomy" id="933632"/>
    <lineage>
        <taxon>Eukaryota</taxon>
        <taxon>Metazoa</taxon>
        <taxon>Chordata</taxon>
        <taxon>Craniata</taxon>
        <taxon>Vertebrata</taxon>
        <taxon>Euteleostomi</taxon>
        <taxon>Lepidosauria</taxon>
        <taxon>Squamata</taxon>
        <taxon>Bifurcata</taxon>
        <taxon>Gekkota</taxon>
        <taxon>Sphaerodactylidae</taxon>
        <taxon>Sphaerodactylus</taxon>
    </lineage>
</organism>
<sequence>MWGTPKGSGCSAGWRLLLRGGLPGGGEPVPGPERKAGSRGKGEVAAAGGGMCGTPGAAAALPAGGYCSGAACPGAWWRGKRAAEGDERPQQPPPACGGPLGTGAAAALPAAALGRPDGRMGVTSPQAREESGRQRERSGRCSQRRHVRDSWGRLLLLRGNLPRRGVTWSPARRGKRVAEGKARPPRPAAPCERPLGQPLPCWMAAAALSCEWWKLRLRQANRGWAGQAQAGEDGRDRDCRGGGGGALFPMRPCPGLSASTVLPCEEMPAKANLLAPDAAGAEQLNCGQGEWPSRHRSCLPGPGPSGSRAA</sequence>
<evidence type="ECO:0000313" key="2">
    <source>
        <dbReference type="Proteomes" id="UP000827872"/>
    </source>
</evidence>
<comment type="caution">
    <text evidence="1">The sequence shown here is derived from an EMBL/GenBank/DDBJ whole genome shotgun (WGS) entry which is preliminary data.</text>
</comment>
<protein>
    <submittedName>
        <fullName evidence="1">Uncharacterized protein</fullName>
    </submittedName>
</protein>
<keyword evidence="2" id="KW-1185">Reference proteome</keyword>
<reference evidence="1" key="1">
    <citation type="submission" date="2021-08" db="EMBL/GenBank/DDBJ databases">
        <title>The first chromosome-level gecko genome reveals the dynamic sex chromosomes of Neotropical dwarf geckos (Sphaerodactylidae: Sphaerodactylus).</title>
        <authorList>
            <person name="Pinto B.J."/>
            <person name="Keating S.E."/>
            <person name="Gamble T."/>
        </authorList>
    </citation>
    <scope>NUCLEOTIDE SEQUENCE</scope>
    <source>
        <strain evidence="1">TG3544</strain>
    </source>
</reference>
<dbReference type="Proteomes" id="UP000827872">
    <property type="component" value="Linkage Group LG07"/>
</dbReference>